<protein>
    <submittedName>
        <fullName evidence="2">Putative conserved secreted protein</fullName>
    </submittedName>
</protein>
<dbReference type="AlphaFoldDB" id="A0A6M2DUQ3"/>
<accession>A0A6M2DUQ3</accession>
<dbReference type="Pfam" id="PF07165">
    <property type="entry name" value="DUF1397"/>
    <property type="match status" value="1"/>
</dbReference>
<evidence type="ECO:0000256" key="1">
    <source>
        <dbReference type="SAM" id="SignalP"/>
    </source>
</evidence>
<sequence length="297" mass="32973">MKIYIVSNIVLLGLVLLVSADNDHLPTSLDELTKALPSDVTNHLNAADLPKVEEAKKLFKEKCHKNSGGDEAYMKASTATEDLKACVLSHINIEEFKEEVETAKPTGDLDLVFKKYCRKSPDIKQCVFDFTATLEPCLETKERENKRILETVAESLADFICFKEGDRIALFIAEGGPECLESKQEVIKNCFNSTMGKYSPVETPTVESLPQLLLDDEQCRDLSNLQQCIVTELEKCEEPTPANIVDSLFRFVRKQTPCAAKPINARSVNEEVKSRNGASNNFAFAVPIILGLSLALL</sequence>
<proteinExistence type="predicted"/>
<dbReference type="InterPro" id="IPR009832">
    <property type="entry name" value="DUF1397"/>
</dbReference>
<name>A0A6M2DUQ3_XENCH</name>
<reference evidence="2" key="1">
    <citation type="submission" date="2020-03" db="EMBL/GenBank/DDBJ databases">
        <title>Transcriptomic Profiling of the Digestive Tract of the Rat Flea, Xenopsylla cheopis, Following Blood Feeding and Infection with Yersinia pestis.</title>
        <authorList>
            <person name="Bland D.M."/>
            <person name="Martens C.A."/>
            <person name="Virtaneva K."/>
            <person name="Kanakabandi K."/>
            <person name="Long D."/>
            <person name="Rosenke R."/>
            <person name="Saturday G.A."/>
            <person name="Hoyt F.H."/>
            <person name="Bruno D.P."/>
            <person name="Ribeiro J.M.C."/>
            <person name="Hinnebusch J."/>
        </authorList>
    </citation>
    <scope>NUCLEOTIDE SEQUENCE</scope>
</reference>
<dbReference type="PANTHER" id="PTHR20997">
    <property type="entry name" value="EG:BACR42I17.2 PROTEIN-RELATED"/>
    <property type="match status" value="1"/>
</dbReference>
<organism evidence="2">
    <name type="scientific">Xenopsylla cheopis</name>
    <name type="common">Oriental rat flea</name>
    <name type="synonym">Pulex cheopis</name>
    <dbReference type="NCBI Taxonomy" id="163159"/>
    <lineage>
        <taxon>Eukaryota</taxon>
        <taxon>Metazoa</taxon>
        <taxon>Ecdysozoa</taxon>
        <taxon>Arthropoda</taxon>
        <taxon>Hexapoda</taxon>
        <taxon>Insecta</taxon>
        <taxon>Pterygota</taxon>
        <taxon>Neoptera</taxon>
        <taxon>Endopterygota</taxon>
        <taxon>Siphonaptera</taxon>
        <taxon>Pulicidae</taxon>
        <taxon>Xenopsyllinae</taxon>
        <taxon>Xenopsylla</taxon>
    </lineage>
</organism>
<evidence type="ECO:0000313" key="2">
    <source>
        <dbReference type="EMBL" id="NOV50019.1"/>
    </source>
</evidence>
<feature type="chain" id="PRO_5027091912" evidence="1">
    <location>
        <begin position="21"/>
        <end position="297"/>
    </location>
</feature>
<dbReference type="PANTHER" id="PTHR20997:SF2">
    <property type="entry name" value="EG:BACR42I17.2 PROTEIN-RELATED"/>
    <property type="match status" value="1"/>
</dbReference>
<dbReference type="EMBL" id="GIIL01006293">
    <property type="protein sequence ID" value="NOV50019.1"/>
    <property type="molecule type" value="Transcribed_RNA"/>
</dbReference>
<keyword evidence="1" id="KW-0732">Signal</keyword>
<feature type="signal peptide" evidence="1">
    <location>
        <begin position="1"/>
        <end position="20"/>
    </location>
</feature>